<sequence>MRIDKILFILKRLQKWSSRNGIWLRCLLRLIVMRALFSLSTPNVEEHKNHSVIDRELLAFLMINVNSDIMWIDIFTKHSRDKLVNDSNGVVKTMLITAISNHIFAGEEKRY</sequence>
<name>A0A162W9Q0_PHYB8</name>
<accession>A0A162W9Q0</accession>
<protein>
    <submittedName>
        <fullName evidence="1">Uncharacterized protein</fullName>
    </submittedName>
</protein>
<dbReference type="RefSeq" id="XP_018283735.1">
    <property type="nucleotide sequence ID" value="XM_018442648.1"/>
</dbReference>
<proteinExistence type="predicted"/>
<dbReference type="EMBL" id="KV441008">
    <property type="protein sequence ID" value="OAD65695.1"/>
    <property type="molecule type" value="Genomic_DNA"/>
</dbReference>
<keyword evidence="2" id="KW-1185">Reference proteome</keyword>
<reference evidence="2" key="1">
    <citation type="submission" date="2015-06" db="EMBL/GenBank/DDBJ databases">
        <title>Expansion of signal transduction pathways in fungi by whole-genome duplication.</title>
        <authorList>
            <consortium name="DOE Joint Genome Institute"/>
            <person name="Corrochano L.M."/>
            <person name="Kuo A."/>
            <person name="Marcet-Houben M."/>
            <person name="Polaino S."/>
            <person name="Salamov A."/>
            <person name="Villalobos J.M."/>
            <person name="Alvarez M.I."/>
            <person name="Avalos J."/>
            <person name="Benito E.P."/>
            <person name="Benoit I."/>
            <person name="Burger G."/>
            <person name="Camino L.P."/>
            <person name="Canovas D."/>
            <person name="Cerda-Olmedo E."/>
            <person name="Cheng J.-F."/>
            <person name="Dominguez A."/>
            <person name="Elias M."/>
            <person name="Eslava A.P."/>
            <person name="Glaser F."/>
            <person name="Grimwood J."/>
            <person name="Gutierrez G."/>
            <person name="Heitman J."/>
            <person name="Henrissat B."/>
            <person name="Iturriaga E.A."/>
            <person name="Lang B.F."/>
            <person name="Lavin J.L."/>
            <person name="Lee S."/>
            <person name="Li W."/>
            <person name="Lindquist E."/>
            <person name="Lopez-Garcia S."/>
            <person name="Luque E.M."/>
            <person name="Marcos A.T."/>
            <person name="Martin J."/>
            <person name="McCluskey K."/>
            <person name="Medina H.R."/>
            <person name="Miralles-Duran A."/>
            <person name="Miyazaki A."/>
            <person name="Munoz-Torres E."/>
            <person name="Oguiza J.A."/>
            <person name="Ohm R."/>
            <person name="Olmedo M."/>
            <person name="Orejas M."/>
            <person name="Ortiz-Castellanos L."/>
            <person name="Pisabarro A.G."/>
            <person name="Rodriguez-Romero J."/>
            <person name="Ruiz-Herrera J."/>
            <person name="Ruiz-Vazquez R."/>
            <person name="Sanz C."/>
            <person name="Schackwitz W."/>
            <person name="Schmutz J."/>
            <person name="Shahriari M."/>
            <person name="Shelest E."/>
            <person name="Silva-Franco F."/>
            <person name="Soanes D."/>
            <person name="Syed K."/>
            <person name="Tagua V.G."/>
            <person name="Talbot N.J."/>
            <person name="Thon M."/>
            <person name="De vries R.P."/>
            <person name="Wiebenga A."/>
            <person name="Yadav J.S."/>
            <person name="Braun E.L."/>
            <person name="Baker S."/>
            <person name="Garre V."/>
            <person name="Horwitz B."/>
            <person name="Torres-Martinez S."/>
            <person name="Idnurm A."/>
            <person name="Herrera-Estrella A."/>
            <person name="Gabaldon T."/>
            <person name="Grigoriev I.V."/>
        </authorList>
    </citation>
    <scope>NUCLEOTIDE SEQUENCE [LARGE SCALE GENOMIC DNA]</scope>
    <source>
        <strain evidence="2">NRRL 1555(-)</strain>
    </source>
</reference>
<dbReference type="InParanoid" id="A0A162W9Q0"/>
<evidence type="ECO:0000313" key="2">
    <source>
        <dbReference type="Proteomes" id="UP000077315"/>
    </source>
</evidence>
<organism evidence="1 2">
    <name type="scientific">Phycomyces blakesleeanus (strain ATCC 8743b / DSM 1359 / FGSC 10004 / NBRC 33097 / NRRL 1555)</name>
    <dbReference type="NCBI Taxonomy" id="763407"/>
    <lineage>
        <taxon>Eukaryota</taxon>
        <taxon>Fungi</taxon>
        <taxon>Fungi incertae sedis</taxon>
        <taxon>Mucoromycota</taxon>
        <taxon>Mucoromycotina</taxon>
        <taxon>Mucoromycetes</taxon>
        <taxon>Mucorales</taxon>
        <taxon>Phycomycetaceae</taxon>
        <taxon>Phycomyces</taxon>
    </lineage>
</organism>
<gene>
    <name evidence="1" type="ORF">PHYBLDRAFT_72390</name>
</gene>
<dbReference type="AlphaFoldDB" id="A0A162W9Q0"/>
<dbReference type="VEuPathDB" id="FungiDB:PHYBLDRAFT_72390"/>
<dbReference type="Proteomes" id="UP000077315">
    <property type="component" value="Unassembled WGS sequence"/>
</dbReference>
<dbReference type="GeneID" id="29003554"/>
<evidence type="ECO:0000313" key="1">
    <source>
        <dbReference type="EMBL" id="OAD65695.1"/>
    </source>
</evidence>